<dbReference type="PANTHER" id="PTHR11475">
    <property type="entry name" value="OXIDASE/PEROXIDASE"/>
    <property type="match status" value="1"/>
</dbReference>
<dbReference type="Proteomes" id="UP000238634">
    <property type="component" value="Unassembled WGS sequence"/>
</dbReference>
<dbReference type="InterPro" id="IPR037120">
    <property type="entry name" value="Haem_peroxidase_sf_animal"/>
</dbReference>
<dbReference type="RefSeq" id="WP_073068885.1">
    <property type="nucleotide sequence ID" value="NZ_MPPI01000001.1"/>
</dbReference>
<accession>A0A2T1DMY6</accession>
<dbReference type="OrthoDB" id="9765610at2"/>
<dbReference type="CDD" id="cd09819">
    <property type="entry name" value="An_peroxidase_bacterial_1"/>
    <property type="match status" value="1"/>
</dbReference>
<dbReference type="AlphaFoldDB" id="A0A2T1DMY6"/>
<keyword evidence="4" id="KW-0560">Oxidoreductase</keyword>
<evidence type="ECO:0000313" key="4">
    <source>
        <dbReference type="EMBL" id="PSB21860.1"/>
    </source>
</evidence>
<gene>
    <name evidence="4" type="ORF">C7B65_00060</name>
</gene>
<reference evidence="4 5" key="1">
    <citation type="submission" date="2018-02" db="EMBL/GenBank/DDBJ databases">
        <authorList>
            <person name="Cohen D.B."/>
            <person name="Kent A.D."/>
        </authorList>
    </citation>
    <scope>NUCLEOTIDE SEQUENCE [LARGE SCALE GENOMIC DNA]</scope>
    <source>
        <strain evidence="4 5">ULC007</strain>
    </source>
</reference>
<dbReference type="GO" id="GO:0004601">
    <property type="term" value="F:peroxidase activity"/>
    <property type="evidence" value="ECO:0007669"/>
    <property type="project" value="UniProtKB-KW"/>
</dbReference>
<dbReference type="GO" id="GO:0020037">
    <property type="term" value="F:heme binding"/>
    <property type="evidence" value="ECO:0007669"/>
    <property type="project" value="InterPro"/>
</dbReference>
<dbReference type="GO" id="GO:0006979">
    <property type="term" value="P:response to oxidative stress"/>
    <property type="evidence" value="ECO:0007669"/>
    <property type="project" value="InterPro"/>
</dbReference>
<dbReference type="Gene3D" id="1.10.640.10">
    <property type="entry name" value="Haem peroxidase domain superfamily, animal type"/>
    <property type="match status" value="1"/>
</dbReference>
<comment type="subcellular location">
    <subcellularLocation>
        <location evidence="1">Secreted</location>
    </subcellularLocation>
</comment>
<proteinExistence type="predicted"/>
<sequence>MTRHGAMPLGGENPPRSIYHDQGKFGRLFPTLPPFAGDNPTLRAALKEIGKQGGIMDAKDDINDPVGLITKPEKSLENPNNPNLTAGMTFLGQFLDHDMTFDPTSSLERQQDPETIANFRTPTLALDNVYGSGSIASPHLYDQNVDSGLTTFLTEEIPDSSTVSRDGKPRFDLPRNSQNVALIGDPRNDENLIVSQLHLAFLKFHNAVVARVKQETELKNPNEIFAEAQRLVRWHYQWIIVHEFLPKTVGQEMVTNVLTHGRKFYNWRNLPFIPVEFSVAAYRFGHSQVRPSYRANFGAKPDDSEQFIALIFDDGRVNSPAPNDPDPNDLRGGKRSKRRFIDWQTFFDFGDGRSRPNKTIDTRLSSVLFDLPGIPGMEPQSLAQRNLLRNLAFRVPSGQSVAKAMNEKILEPSDLADLKHFVLDTRTPLWFYVLREADVLGDGKRMGPVGGRIITEVLIGLLEGDSLSYLKQDPEWIPTLSTTGDFKMIDLLKFAGVVINL</sequence>
<dbReference type="PRINTS" id="PR00457">
    <property type="entry name" value="ANPEROXIDASE"/>
</dbReference>
<evidence type="ECO:0000256" key="2">
    <source>
        <dbReference type="ARBA" id="ARBA00022525"/>
    </source>
</evidence>
<keyword evidence="4" id="KW-0575">Peroxidase</keyword>
<name>A0A2T1DMY6_9CYAN</name>
<dbReference type="EMBL" id="PVWG01000001">
    <property type="protein sequence ID" value="PSB21860.1"/>
    <property type="molecule type" value="Genomic_DNA"/>
</dbReference>
<dbReference type="STRING" id="1920490.GCA_001895925_00558"/>
<dbReference type="GO" id="GO:0005576">
    <property type="term" value="C:extracellular region"/>
    <property type="evidence" value="ECO:0007669"/>
    <property type="project" value="UniProtKB-SubCell"/>
</dbReference>
<comment type="caution">
    <text evidence="4">The sequence shown here is derived from an EMBL/GenBank/DDBJ whole genome shotgun (WGS) entry which is preliminary data.</text>
</comment>
<organism evidence="4 5">
    <name type="scientific">Phormidesmis priestleyi ULC007</name>
    <dbReference type="NCBI Taxonomy" id="1920490"/>
    <lineage>
        <taxon>Bacteria</taxon>
        <taxon>Bacillati</taxon>
        <taxon>Cyanobacteriota</taxon>
        <taxon>Cyanophyceae</taxon>
        <taxon>Leptolyngbyales</taxon>
        <taxon>Leptolyngbyaceae</taxon>
        <taxon>Phormidesmis</taxon>
    </lineage>
</organism>
<dbReference type="InterPro" id="IPR010255">
    <property type="entry name" value="Haem_peroxidase_sf"/>
</dbReference>
<dbReference type="InterPro" id="IPR019791">
    <property type="entry name" value="Haem_peroxidase_animal"/>
</dbReference>
<keyword evidence="3" id="KW-0325">Glycoprotein</keyword>
<dbReference type="Pfam" id="PF03098">
    <property type="entry name" value="An_peroxidase"/>
    <property type="match status" value="1"/>
</dbReference>
<keyword evidence="2" id="KW-0964">Secreted</keyword>
<evidence type="ECO:0000313" key="5">
    <source>
        <dbReference type="Proteomes" id="UP000238634"/>
    </source>
</evidence>
<evidence type="ECO:0000256" key="3">
    <source>
        <dbReference type="ARBA" id="ARBA00023180"/>
    </source>
</evidence>
<keyword evidence="5" id="KW-1185">Reference proteome</keyword>
<reference evidence="4 5" key="2">
    <citation type="submission" date="2018-03" db="EMBL/GenBank/DDBJ databases">
        <title>The ancient ancestry and fast evolution of plastids.</title>
        <authorList>
            <person name="Moore K.R."/>
            <person name="Magnabosco C."/>
            <person name="Momper L."/>
            <person name="Gold D.A."/>
            <person name="Bosak T."/>
            <person name="Fournier G.P."/>
        </authorList>
    </citation>
    <scope>NUCLEOTIDE SEQUENCE [LARGE SCALE GENOMIC DNA]</scope>
    <source>
        <strain evidence="4 5">ULC007</strain>
    </source>
</reference>
<dbReference type="SUPFAM" id="SSF48113">
    <property type="entry name" value="Heme-dependent peroxidases"/>
    <property type="match status" value="1"/>
</dbReference>
<dbReference type="PANTHER" id="PTHR11475:SF4">
    <property type="entry name" value="CHORION PEROXIDASE"/>
    <property type="match status" value="1"/>
</dbReference>
<protein>
    <submittedName>
        <fullName evidence="4">Peroxidase</fullName>
    </submittedName>
</protein>
<evidence type="ECO:0000256" key="1">
    <source>
        <dbReference type="ARBA" id="ARBA00004613"/>
    </source>
</evidence>
<dbReference type="PROSITE" id="PS50292">
    <property type="entry name" value="PEROXIDASE_3"/>
    <property type="match status" value="1"/>
</dbReference>